<dbReference type="Proteomes" id="UP000597853">
    <property type="component" value="Unassembled WGS sequence"/>
</dbReference>
<organism evidence="2 3">
    <name type="scientific">Streptomyces pseudogriseolus</name>
    <name type="common">Streptomyces gancidicus</name>
    <name type="synonym">Streptomyces rubiginosus</name>
    <dbReference type="NCBI Taxonomy" id="36817"/>
    <lineage>
        <taxon>Bacteria</taxon>
        <taxon>Bacillati</taxon>
        <taxon>Actinomycetota</taxon>
        <taxon>Actinomycetes</taxon>
        <taxon>Kitasatosporales</taxon>
        <taxon>Streptomycetaceae</taxon>
        <taxon>Streptomyces</taxon>
        <taxon>Streptomyces pseudogriseolus group</taxon>
    </lineage>
</organism>
<accession>A0ABQ2TLZ3</accession>
<evidence type="ECO:0000313" key="3">
    <source>
        <dbReference type="Proteomes" id="UP000597853"/>
    </source>
</evidence>
<gene>
    <name evidence="2" type="ORF">GCM10010285_64700</name>
</gene>
<protein>
    <submittedName>
        <fullName evidence="2">Uncharacterized protein</fullName>
    </submittedName>
</protein>
<feature type="compositionally biased region" description="Basic and acidic residues" evidence="1">
    <location>
        <begin position="26"/>
        <end position="43"/>
    </location>
</feature>
<reference evidence="3" key="1">
    <citation type="journal article" date="2019" name="Int. J. Syst. Evol. Microbiol.">
        <title>The Global Catalogue of Microorganisms (GCM) 10K type strain sequencing project: providing services to taxonomists for standard genome sequencing and annotation.</title>
        <authorList>
            <consortium name="The Broad Institute Genomics Platform"/>
            <consortium name="The Broad Institute Genome Sequencing Center for Infectious Disease"/>
            <person name="Wu L."/>
            <person name="Ma J."/>
        </authorList>
    </citation>
    <scope>NUCLEOTIDE SEQUENCE [LARGE SCALE GENOMIC DNA]</scope>
    <source>
        <strain evidence="3">JCM 4416</strain>
    </source>
</reference>
<feature type="region of interest" description="Disordered" evidence="1">
    <location>
        <begin position="1"/>
        <end position="92"/>
    </location>
</feature>
<evidence type="ECO:0000313" key="2">
    <source>
        <dbReference type="EMBL" id="GGS77441.1"/>
    </source>
</evidence>
<proteinExistence type="predicted"/>
<comment type="caution">
    <text evidence="2">The sequence shown here is derived from an EMBL/GenBank/DDBJ whole genome shotgun (WGS) entry which is preliminary data.</text>
</comment>
<sequence length="92" mass="9637">MIRMMHEEVFDTSGRSGTDGRPPPGEGRRECTGVKDPADKDTLYGEDPSAAGNAYDGTAQPGNPGRARFVDAGPWPRQAAATASDSEGVDAE</sequence>
<dbReference type="EMBL" id="BMTX01000043">
    <property type="protein sequence ID" value="GGS77441.1"/>
    <property type="molecule type" value="Genomic_DNA"/>
</dbReference>
<keyword evidence="3" id="KW-1185">Reference proteome</keyword>
<evidence type="ECO:0000256" key="1">
    <source>
        <dbReference type="SAM" id="MobiDB-lite"/>
    </source>
</evidence>
<name>A0ABQ2TLZ3_STREZ</name>